<protein>
    <recommendedName>
        <fullName evidence="9">Peptidyl-prolyl cis-trans isomerase</fullName>
        <ecNumber evidence="9">5.2.1.8</ecNumber>
    </recommendedName>
</protein>
<accession>A0A7D5QL02</accession>
<comment type="subcellular location">
    <subcellularLocation>
        <location evidence="2">Cytoplasm</location>
    </subcellularLocation>
</comment>
<dbReference type="Gene3D" id="2.40.10.330">
    <property type="match status" value="1"/>
</dbReference>
<keyword evidence="6" id="KW-0143">Chaperone</keyword>
<organism evidence="11 12">
    <name type="scientific">Halorarum salinum</name>
    <dbReference type="NCBI Taxonomy" id="2743089"/>
    <lineage>
        <taxon>Archaea</taxon>
        <taxon>Methanobacteriati</taxon>
        <taxon>Methanobacteriota</taxon>
        <taxon>Stenosarchaea group</taxon>
        <taxon>Halobacteria</taxon>
        <taxon>Halobacteriales</taxon>
        <taxon>Haloferacaceae</taxon>
        <taxon>Halorarum</taxon>
    </lineage>
</organism>
<dbReference type="PANTHER" id="PTHR47861">
    <property type="entry name" value="FKBP-TYPE PEPTIDYL-PROLYL CIS-TRANS ISOMERASE SLYD"/>
    <property type="match status" value="1"/>
</dbReference>
<dbReference type="Gene3D" id="3.10.50.40">
    <property type="match status" value="1"/>
</dbReference>
<reference evidence="11 12" key="1">
    <citation type="submission" date="2020-06" db="EMBL/GenBank/DDBJ databases">
        <title>NJ-3-1, isolated from saline soil.</title>
        <authorList>
            <person name="Cui H.L."/>
            <person name="Shi X."/>
        </authorList>
    </citation>
    <scope>NUCLEOTIDE SEQUENCE [LARGE SCALE GENOMIC DNA]</scope>
    <source>
        <strain evidence="11 12">NJ-3-1</strain>
    </source>
</reference>
<gene>
    <name evidence="11" type="ORF">HUG12_12515</name>
</gene>
<keyword evidence="12" id="KW-1185">Reference proteome</keyword>
<dbReference type="KEGG" id="halu:HUG12_12515"/>
<evidence type="ECO:0000256" key="3">
    <source>
        <dbReference type="ARBA" id="ARBA00006577"/>
    </source>
</evidence>
<feature type="domain" description="PPIase FKBP-type" evidence="10">
    <location>
        <begin position="5"/>
        <end position="94"/>
    </location>
</feature>
<evidence type="ECO:0000256" key="2">
    <source>
        <dbReference type="ARBA" id="ARBA00004496"/>
    </source>
</evidence>
<evidence type="ECO:0000259" key="10">
    <source>
        <dbReference type="PROSITE" id="PS50059"/>
    </source>
</evidence>
<dbReference type="EMBL" id="CP058579">
    <property type="protein sequence ID" value="QLG62505.1"/>
    <property type="molecule type" value="Genomic_DNA"/>
</dbReference>
<evidence type="ECO:0000313" key="12">
    <source>
        <dbReference type="Proteomes" id="UP000509626"/>
    </source>
</evidence>
<dbReference type="OrthoDB" id="8615at2157"/>
<dbReference type="GeneID" id="56038296"/>
<keyword evidence="7 8" id="KW-0413">Isomerase</keyword>
<evidence type="ECO:0000256" key="7">
    <source>
        <dbReference type="ARBA" id="ARBA00023235"/>
    </source>
</evidence>
<dbReference type="Pfam" id="PF00254">
    <property type="entry name" value="FKBP_C"/>
    <property type="match status" value="1"/>
</dbReference>
<comment type="catalytic activity">
    <reaction evidence="1 8 9">
        <text>[protein]-peptidylproline (omega=180) = [protein]-peptidylproline (omega=0)</text>
        <dbReference type="Rhea" id="RHEA:16237"/>
        <dbReference type="Rhea" id="RHEA-COMP:10747"/>
        <dbReference type="Rhea" id="RHEA-COMP:10748"/>
        <dbReference type="ChEBI" id="CHEBI:83833"/>
        <dbReference type="ChEBI" id="CHEBI:83834"/>
        <dbReference type="EC" id="5.2.1.8"/>
    </reaction>
</comment>
<evidence type="ECO:0000256" key="6">
    <source>
        <dbReference type="ARBA" id="ARBA00023186"/>
    </source>
</evidence>
<dbReference type="RefSeq" id="WP_179269090.1">
    <property type="nucleotide sequence ID" value="NZ_CP058579.1"/>
</dbReference>
<sequence>MAEPGNVAVVHVEARVAEGEDAGETFETTDVDVALESGSYDPHRDYTPMEFRVGAGEVPPAIDDAVRDLSVGEERTVTADPEDAFGPRDEGAVVEVDWDDLGDGDGPDAAVGKPVTAETGEVGWITDANGDVVTVDFNHEFAGQPVTFVVRLLDEREPSAGDD</sequence>
<dbReference type="PROSITE" id="PS50059">
    <property type="entry name" value="FKBP_PPIASE"/>
    <property type="match status" value="1"/>
</dbReference>
<dbReference type="PANTHER" id="PTHR47861:SF3">
    <property type="entry name" value="FKBP-TYPE PEPTIDYL-PROLYL CIS-TRANS ISOMERASE SLYD"/>
    <property type="match status" value="1"/>
</dbReference>
<dbReference type="EC" id="5.2.1.8" evidence="9"/>
<dbReference type="Proteomes" id="UP000509626">
    <property type="component" value="Chromosome"/>
</dbReference>
<dbReference type="InterPro" id="IPR048261">
    <property type="entry name" value="SlpA/SlyD-like_ins_sf"/>
</dbReference>
<evidence type="ECO:0000256" key="5">
    <source>
        <dbReference type="ARBA" id="ARBA00023110"/>
    </source>
</evidence>
<comment type="similarity">
    <text evidence="3 9">Belongs to the FKBP-type PPIase family.</text>
</comment>
<evidence type="ECO:0000256" key="8">
    <source>
        <dbReference type="PROSITE-ProRule" id="PRU00277"/>
    </source>
</evidence>
<dbReference type="GO" id="GO:0003755">
    <property type="term" value="F:peptidyl-prolyl cis-trans isomerase activity"/>
    <property type="evidence" value="ECO:0007669"/>
    <property type="project" value="UniProtKB-UniRule"/>
</dbReference>
<dbReference type="AlphaFoldDB" id="A0A7D5QL02"/>
<dbReference type="InterPro" id="IPR001179">
    <property type="entry name" value="PPIase_FKBP_dom"/>
</dbReference>
<evidence type="ECO:0000256" key="9">
    <source>
        <dbReference type="RuleBase" id="RU003915"/>
    </source>
</evidence>
<proteinExistence type="inferred from homology"/>
<name>A0A7D5QL02_9EURY</name>
<keyword evidence="5 8" id="KW-0697">Rotamase</keyword>
<dbReference type="GO" id="GO:0042026">
    <property type="term" value="P:protein refolding"/>
    <property type="evidence" value="ECO:0007669"/>
    <property type="project" value="UniProtKB-ARBA"/>
</dbReference>
<evidence type="ECO:0000313" key="11">
    <source>
        <dbReference type="EMBL" id="QLG62505.1"/>
    </source>
</evidence>
<dbReference type="GO" id="GO:0005737">
    <property type="term" value="C:cytoplasm"/>
    <property type="evidence" value="ECO:0007669"/>
    <property type="project" value="UniProtKB-SubCell"/>
</dbReference>
<dbReference type="InterPro" id="IPR046357">
    <property type="entry name" value="PPIase_dom_sf"/>
</dbReference>
<evidence type="ECO:0000256" key="1">
    <source>
        <dbReference type="ARBA" id="ARBA00000971"/>
    </source>
</evidence>
<keyword evidence="4" id="KW-0963">Cytoplasm</keyword>
<dbReference type="SUPFAM" id="SSF54534">
    <property type="entry name" value="FKBP-like"/>
    <property type="match status" value="1"/>
</dbReference>
<evidence type="ECO:0000256" key="4">
    <source>
        <dbReference type="ARBA" id="ARBA00022490"/>
    </source>
</evidence>